<keyword evidence="3" id="KW-1185">Reference proteome</keyword>
<dbReference type="AlphaFoldDB" id="A0AAP0L181"/>
<feature type="region of interest" description="Disordered" evidence="1">
    <location>
        <begin position="1"/>
        <end position="30"/>
    </location>
</feature>
<feature type="compositionally biased region" description="Basic and acidic residues" evidence="1">
    <location>
        <begin position="81"/>
        <end position="91"/>
    </location>
</feature>
<comment type="caution">
    <text evidence="2">The sequence shown here is derived from an EMBL/GenBank/DDBJ whole genome shotgun (WGS) entry which is preliminary data.</text>
</comment>
<name>A0AAP0L181_9MAGN</name>
<gene>
    <name evidence="2" type="ORF">Syun_007820</name>
</gene>
<accession>A0AAP0L181</accession>
<protein>
    <submittedName>
        <fullName evidence="2">Uncharacterized protein</fullName>
    </submittedName>
</protein>
<organism evidence="2 3">
    <name type="scientific">Stephania yunnanensis</name>
    <dbReference type="NCBI Taxonomy" id="152371"/>
    <lineage>
        <taxon>Eukaryota</taxon>
        <taxon>Viridiplantae</taxon>
        <taxon>Streptophyta</taxon>
        <taxon>Embryophyta</taxon>
        <taxon>Tracheophyta</taxon>
        <taxon>Spermatophyta</taxon>
        <taxon>Magnoliopsida</taxon>
        <taxon>Ranunculales</taxon>
        <taxon>Menispermaceae</taxon>
        <taxon>Menispermoideae</taxon>
        <taxon>Cissampelideae</taxon>
        <taxon>Stephania</taxon>
    </lineage>
</organism>
<sequence>MDGKPCEAKARSKEAAVMKGQKSKGISAPDGNAKLILSMQLQKGQTQPNFKSWSEKFDSHREEVPSGFSIDLPRQSQAVEETEKGQHEHYHNKASLFGPLTHQTRWTESSRNWDFAPNMSTGDKLSTLPSLAAATSLLADTSGAKPGSSQSVATKFVSRWFTGPFDEVSECNIKQEIKRQAQDALSSNQDRDGGINNRDQIPPGNDSR</sequence>
<dbReference type="EMBL" id="JBBNAF010000003">
    <property type="protein sequence ID" value="KAK9161479.1"/>
    <property type="molecule type" value="Genomic_DNA"/>
</dbReference>
<evidence type="ECO:0000313" key="2">
    <source>
        <dbReference type="EMBL" id="KAK9161479.1"/>
    </source>
</evidence>
<proteinExistence type="predicted"/>
<feature type="region of interest" description="Disordered" evidence="1">
    <location>
        <begin position="178"/>
        <end position="208"/>
    </location>
</feature>
<evidence type="ECO:0000313" key="3">
    <source>
        <dbReference type="Proteomes" id="UP001420932"/>
    </source>
</evidence>
<reference evidence="2 3" key="1">
    <citation type="submission" date="2024-01" db="EMBL/GenBank/DDBJ databases">
        <title>Genome assemblies of Stephania.</title>
        <authorList>
            <person name="Yang L."/>
        </authorList>
    </citation>
    <scope>NUCLEOTIDE SEQUENCE [LARGE SCALE GENOMIC DNA]</scope>
    <source>
        <strain evidence="2">YNDBR</strain>
        <tissue evidence="2">Leaf</tissue>
    </source>
</reference>
<dbReference type="Proteomes" id="UP001420932">
    <property type="component" value="Unassembled WGS sequence"/>
</dbReference>
<feature type="region of interest" description="Disordered" evidence="1">
    <location>
        <begin position="73"/>
        <end position="96"/>
    </location>
</feature>
<evidence type="ECO:0000256" key="1">
    <source>
        <dbReference type="SAM" id="MobiDB-lite"/>
    </source>
</evidence>
<feature type="compositionally biased region" description="Basic and acidic residues" evidence="1">
    <location>
        <begin position="1"/>
        <end position="16"/>
    </location>
</feature>